<comment type="similarity">
    <text evidence="2 7">Belongs to the major facilitator superfamily. Sugar transporter (TC 2.A.1.1) family.</text>
</comment>
<dbReference type="PROSITE" id="PS50850">
    <property type="entry name" value="MFS"/>
    <property type="match status" value="1"/>
</dbReference>
<feature type="domain" description="Major facilitator superfamily (MFS) profile" evidence="9">
    <location>
        <begin position="27"/>
        <end position="469"/>
    </location>
</feature>
<evidence type="ECO:0000313" key="11">
    <source>
        <dbReference type="Proteomes" id="UP001213799"/>
    </source>
</evidence>
<evidence type="ECO:0000256" key="1">
    <source>
        <dbReference type="ARBA" id="ARBA00004141"/>
    </source>
</evidence>
<reference evidence="10" key="1">
    <citation type="journal article" date="2023" name="IMA Fungus">
        <title>Comparative genomic study of the Penicillium genus elucidates a diverse pangenome and 15 lateral gene transfer events.</title>
        <authorList>
            <person name="Petersen C."/>
            <person name="Sorensen T."/>
            <person name="Nielsen M.R."/>
            <person name="Sondergaard T.E."/>
            <person name="Sorensen J.L."/>
            <person name="Fitzpatrick D.A."/>
            <person name="Frisvad J.C."/>
            <person name="Nielsen K.L."/>
        </authorList>
    </citation>
    <scope>NUCLEOTIDE SEQUENCE</scope>
    <source>
        <strain evidence="10">IBT 12815</strain>
    </source>
</reference>
<dbReference type="NCBIfam" id="TIGR00879">
    <property type="entry name" value="SP"/>
    <property type="match status" value="1"/>
</dbReference>
<evidence type="ECO:0000256" key="7">
    <source>
        <dbReference type="RuleBase" id="RU003346"/>
    </source>
</evidence>
<evidence type="ECO:0000256" key="8">
    <source>
        <dbReference type="SAM" id="Phobius"/>
    </source>
</evidence>
<accession>A0AAD6DKU4</accession>
<evidence type="ECO:0000313" key="10">
    <source>
        <dbReference type="EMBL" id="KAJ5588275.1"/>
    </source>
</evidence>
<feature type="transmembrane region" description="Helical" evidence="8">
    <location>
        <begin position="345"/>
        <end position="367"/>
    </location>
</feature>
<dbReference type="InterPro" id="IPR003663">
    <property type="entry name" value="Sugar/inositol_transpt"/>
</dbReference>
<dbReference type="GO" id="GO:0016020">
    <property type="term" value="C:membrane"/>
    <property type="evidence" value="ECO:0007669"/>
    <property type="project" value="UniProtKB-SubCell"/>
</dbReference>
<keyword evidence="3 7" id="KW-0813">Transport</keyword>
<dbReference type="EMBL" id="JAQJAE010000006">
    <property type="protein sequence ID" value="KAJ5588275.1"/>
    <property type="molecule type" value="Genomic_DNA"/>
</dbReference>
<feature type="transmembrane region" description="Helical" evidence="8">
    <location>
        <begin position="373"/>
        <end position="393"/>
    </location>
</feature>
<comment type="subcellular location">
    <subcellularLocation>
        <location evidence="1">Membrane</location>
        <topology evidence="1">Multi-pass membrane protein</topology>
    </subcellularLocation>
</comment>
<keyword evidence="4 8" id="KW-0812">Transmembrane</keyword>
<evidence type="ECO:0000256" key="5">
    <source>
        <dbReference type="ARBA" id="ARBA00022989"/>
    </source>
</evidence>
<dbReference type="InterPro" id="IPR050360">
    <property type="entry name" value="MFS_Sugar_Transporters"/>
</dbReference>
<keyword evidence="5 8" id="KW-1133">Transmembrane helix</keyword>
<feature type="transmembrane region" description="Helical" evidence="8">
    <location>
        <begin position="162"/>
        <end position="181"/>
    </location>
</feature>
<evidence type="ECO:0000256" key="2">
    <source>
        <dbReference type="ARBA" id="ARBA00010992"/>
    </source>
</evidence>
<name>A0AAD6DKU4_9EURO</name>
<keyword evidence="6 8" id="KW-0472">Membrane</keyword>
<sequence length="503" mass="55614">MEQTTPVRPTSGFRRITSAFNGRLLFSCGLLALSQMNFGMDLKAFSTTQAMPFFVQKFGTRNPTTGTYAFESYFLSLLNSLNYIGFAFGLVSGCYISRRFGRRVSIFVMCIWAIAAAIIIVTAERREEILAGRVIAYVYVGMELAVIPVLQSELVPKHIRGFVVGTYQFGILIGSVIMAVVCRGTSDIQGHDSWRIPFYLFFIVPTLVACGVWFTDESPRWLLLKGRREDAYLCLVRLRRGAFSDEEIEKEYQDLEAATSVTIVEKGGFVELFRGTNFKRTLLSVGVNLFLQLTGNIFVTIYGAVFMSGLNGVNAFTMTTINSAVNAVFTLLSQLLIDRVGRRPLLLVGAVIQAAALFTMGGLGTIVNPGYPIRVAIAVMTTIFGVGFCLGWAPVSHVVAAEIPSTRLRDVTFSFSSAFNILAQFVISFCIPYLLYAPYANLGSKVGFIFGSFAVLAIVFSYFYVPECKGRSLEEIDELFARGVPLRKFGETTTTQVEIEEKI</sequence>
<feature type="transmembrane region" description="Helical" evidence="8">
    <location>
        <begin position="413"/>
        <end position="435"/>
    </location>
</feature>
<dbReference type="InterPro" id="IPR020846">
    <property type="entry name" value="MFS_dom"/>
</dbReference>
<feature type="transmembrane region" description="Helical" evidence="8">
    <location>
        <begin position="104"/>
        <end position="123"/>
    </location>
</feature>
<dbReference type="FunFam" id="1.20.1250.20:FF:000078">
    <property type="entry name" value="MFS maltose transporter, putative"/>
    <property type="match status" value="1"/>
</dbReference>
<dbReference type="Pfam" id="PF00083">
    <property type="entry name" value="Sugar_tr"/>
    <property type="match status" value="1"/>
</dbReference>
<dbReference type="AlphaFoldDB" id="A0AAD6DKU4"/>
<dbReference type="GO" id="GO:0005351">
    <property type="term" value="F:carbohydrate:proton symporter activity"/>
    <property type="evidence" value="ECO:0007669"/>
    <property type="project" value="TreeGrafter"/>
</dbReference>
<proteinExistence type="inferred from homology"/>
<feature type="transmembrane region" description="Helical" evidence="8">
    <location>
        <begin position="447"/>
        <end position="465"/>
    </location>
</feature>
<dbReference type="SUPFAM" id="SSF103473">
    <property type="entry name" value="MFS general substrate transporter"/>
    <property type="match status" value="1"/>
</dbReference>
<evidence type="ECO:0000256" key="4">
    <source>
        <dbReference type="ARBA" id="ARBA00022692"/>
    </source>
</evidence>
<gene>
    <name evidence="10" type="ORF">N7537_010953</name>
</gene>
<dbReference type="GeneID" id="81592249"/>
<dbReference type="Proteomes" id="UP001213799">
    <property type="component" value="Unassembled WGS sequence"/>
</dbReference>
<evidence type="ECO:0000256" key="3">
    <source>
        <dbReference type="ARBA" id="ARBA00022448"/>
    </source>
</evidence>
<reference evidence="10" key="2">
    <citation type="submission" date="2023-01" db="EMBL/GenBank/DDBJ databases">
        <authorList>
            <person name="Petersen C."/>
        </authorList>
    </citation>
    <scope>NUCLEOTIDE SEQUENCE</scope>
    <source>
        <strain evidence="10">IBT 12815</strain>
    </source>
</reference>
<dbReference type="Gene3D" id="1.20.1250.20">
    <property type="entry name" value="MFS general substrate transporter like domains"/>
    <property type="match status" value="1"/>
</dbReference>
<dbReference type="PANTHER" id="PTHR48022">
    <property type="entry name" value="PLASTIDIC GLUCOSE TRANSPORTER 4"/>
    <property type="match status" value="1"/>
</dbReference>
<evidence type="ECO:0000259" key="9">
    <source>
        <dbReference type="PROSITE" id="PS50850"/>
    </source>
</evidence>
<keyword evidence="11" id="KW-1185">Reference proteome</keyword>
<comment type="caution">
    <text evidence="10">The sequence shown here is derived from an EMBL/GenBank/DDBJ whole genome shotgun (WGS) entry which is preliminary data.</text>
</comment>
<feature type="transmembrane region" description="Helical" evidence="8">
    <location>
        <begin position="282"/>
        <end position="307"/>
    </location>
</feature>
<organism evidence="10 11">
    <name type="scientific">Penicillium hordei</name>
    <dbReference type="NCBI Taxonomy" id="40994"/>
    <lineage>
        <taxon>Eukaryota</taxon>
        <taxon>Fungi</taxon>
        <taxon>Dikarya</taxon>
        <taxon>Ascomycota</taxon>
        <taxon>Pezizomycotina</taxon>
        <taxon>Eurotiomycetes</taxon>
        <taxon>Eurotiomycetidae</taxon>
        <taxon>Eurotiales</taxon>
        <taxon>Aspergillaceae</taxon>
        <taxon>Penicillium</taxon>
    </lineage>
</organism>
<dbReference type="InterPro" id="IPR036259">
    <property type="entry name" value="MFS_trans_sf"/>
</dbReference>
<evidence type="ECO:0000256" key="6">
    <source>
        <dbReference type="ARBA" id="ARBA00023136"/>
    </source>
</evidence>
<dbReference type="InterPro" id="IPR005828">
    <property type="entry name" value="MFS_sugar_transport-like"/>
</dbReference>
<feature type="transmembrane region" description="Helical" evidence="8">
    <location>
        <begin position="129"/>
        <end position="150"/>
    </location>
</feature>
<feature type="transmembrane region" description="Helical" evidence="8">
    <location>
        <begin position="313"/>
        <end position="333"/>
    </location>
</feature>
<dbReference type="PANTHER" id="PTHR48022:SF2">
    <property type="entry name" value="PLASTIDIC GLUCOSE TRANSPORTER 4"/>
    <property type="match status" value="1"/>
</dbReference>
<feature type="transmembrane region" description="Helical" evidence="8">
    <location>
        <begin position="196"/>
        <end position="215"/>
    </location>
</feature>
<dbReference type="RefSeq" id="XP_056747294.1">
    <property type="nucleotide sequence ID" value="XM_056902007.1"/>
</dbReference>
<feature type="transmembrane region" description="Helical" evidence="8">
    <location>
        <begin position="74"/>
        <end position="97"/>
    </location>
</feature>
<protein>
    <submittedName>
        <fullName evidence="10">General substrate transporter</fullName>
    </submittedName>
</protein>